<protein>
    <submittedName>
        <fullName evidence="1">Uncharacterized protein</fullName>
    </submittedName>
</protein>
<keyword evidence="2" id="KW-1185">Reference proteome</keyword>
<dbReference type="EMBL" id="JAUJEB010000015">
    <property type="protein sequence ID" value="MDN5217334.1"/>
    <property type="molecule type" value="Genomic_DNA"/>
</dbReference>
<comment type="caution">
    <text evidence="1">The sequence shown here is derived from an EMBL/GenBank/DDBJ whole genome shotgun (WGS) entry which is preliminary data.</text>
</comment>
<dbReference type="RefSeq" id="WP_346762670.1">
    <property type="nucleotide sequence ID" value="NZ_JAUJEB010000015.1"/>
</dbReference>
<reference evidence="1" key="1">
    <citation type="submission" date="2023-06" db="EMBL/GenBank/DDBJ databases">
        <title>Genomic of Agaribacillus aureum.</title>
        <authorList>
            <person name="Wang G."/>
        </authorList>
    </citation>
    <scope>NUCLEOTIDE SEQUENCE</scope>
    <source>
        <strain evidence="1">BMA12</strain>
    </source>
</reference>
<evidence type="ECO:0000313" key="2">
    <source>
        <dbReference type="Proteomes" id="UP001172083"/>
    </source>
</evidence>
<evidence type="ECO:0000313" key="1">
    <source>
        <dbReference type="EMBL" id="MDN5217334.1"/>
    </source>
</evidence>
<organism evidence="1 2">
    <name type="scientific">Agaribacillus aureus</name>
    <dbReference type="NCBI Taxonomy" id="3051825"/>
    <lineage>
        <taxon>Bacteria</taxon>
        <taxon>Pseudomonadati</taxon>
        <taxon>Bacteroidota</taxon>
        <taxon>Cytophagia</taxon>
        <taxon>Cytophagales</taxon>
        <taxon>Splendidivirgaceae</taxon>
        <taxon>Agaribacillus</taxon>
    </lineage>
</organism>
<accession>A0ABT8LHP8</accession>
<sequence length="125" mass="14747">MRTFESLLKGGYVPRNFTWLYRKNEEAPYLQFCRYNYADAGKKTMIFKPYNRKFIPGLLYIHPYFPDHPVVAVQIIKPFPFAKAGTVYHLETGVLSLGKNLKFTESDIYLYPTFFKPVYQHYGIT</sequence>
<proteinExistence type="predicted"/>
<name>A0ABT8LHP8_9BACT</name>
<dbReference type="Proteomes" id="UP001172083">
    <property type="component" value="Unassembled WGS sequence"/>
</dbReference>
<gene>
    <name evidence="1" type="ORF">QQ020_34995</name>
</gene>